<reference evidence="2 3" key="1">
    <citation type="submission" date="2023-03" db="EMBL/GenBank/DDBJ databases">
        <title>Genome insight into feeding habits of ladybird beetles.</title>
        <authorList>
            <person name="Li H.-S."/>
            <person name="Huang Y.-H."/>
            <person name="Pang H."/>
        </authorList>
    </citation>
    <scope>NUCLEOTIDE SEQUENCE [LARGE SCALE GENOMIC DNA]</scope>
    <source>
        <strain evidence="2">SYSU_2023b</strain>
        <tissue evidence="2">Whole body</tissue>
    </source>
</reference>
<dbReference type="Gene3D" id="1.10.10.60">
    <property type="entry name" value="Homeodomain-like"/>
    <property type="match status" value="1"/>
</dbReference>
<comment type="caution">
    <text evidence="2">The sequence shown here is derived from an EMBL/GenBank/DDBJ whole genome shotgun (WGS) entry which is preliminary data.</text>
</comment>
<evidence type="ECO:0000313" key="3">
    <source>
        <dbReference type="Proteomes" id="UP001431783"/>
    </source>
</evidence>
<feature type="compositionally biased region" description="Acidic residues" evidence="1">
    <location>
        <begin position="1"/>
        <end position="10"/>
    </location>
</feature>
<keyword evidence="3" id="KW-1185">Reference proteome</keyword>
<dbReference type="EMBL" id="JARQZJ010000033">
    <property type="protein sequence ID" value="KAK9875228.1"/>
    <property type="molecule type" value="Genomic_DNA"/>
</dbReference>
<evidence type="ECO:0000256" key="1">
    <source>
        <dbReference type="SAM" id="MobiDB-lite"/>
    </source>
</evidence>
<accession>A0AAW1TY98</accession>
<proteinExistence type="predicted"/>
<protein>
    <submittedName>
        <fullName evidence="2">Uncharacterized protein</fullName>
    </submittedName>
</protein>
<name>A0AAW1TY98_9CUCU</name>
<organism evidence="2 3">
    <name type="scientific">Henosepilachna vigintioctopunctata</name>
    <dbReference type="NCBI Taxonomy" id="420089"/>
    <lineage>
        <taxon>Eukaryota</taxon>
        <taxon>Metazoa</taxon>
        <taxon>Ecdysozoa</taxon>
        <taxon>Arthropoda</taxon>
        <taxon>Hexapoda</taxon>
        <taxon>Insecta</taxon>
        <taxon>Pterygota</taxon>
        <taxon>Neoptera</taxon>
        <taxon>Endopterygota</taxon>
        <taxon>Coleoptera</taxon>
        <taxon>Polyphaga</taxon>
        <taxon>Cucujiformia</taxon>
        <taxon>Coccinelloidea</taxon>
        <taxon>Coccinellidae</taxon>
        <taxon>Epilachninae</taxon>
        <taxon>Epilachnini</taxon>
        <taxon>Henosepilachna</taxon>
    </lineage>
</organism>
<sequence length="142" mass="16342">MASTEQEDNNVENNNQEICDSEHEDPAETITSDNEEIVYSAEISVGDEYQADIPELQCGKNFDMISELIDIKRADCVGFYYLWKKTKSGSLSVKQHKKPKTTLGLNLQSLREILKQEKTKHPHLTVERFQIDILSWARAHFL</sequence>
<dbReference type="AlphaFoldDB" id="A0AAW1TY98"/>
<feature type="region of interest" description="Disordered" evidence="1">
    <location>
        <begin position="1"/>
        <end position="29"/>
    </location>
</feature>
<evidence type="ECO:0000313" key="2">
    <source>
        <dbReference type="EMBL" id="KAK9875228.1"/>
    </source>
</evidence>
<dbReference type="Proteomes" id="UP001431783">
    <property type="component" value="Unassembled WGS sequence"/>
</dbReference>
<gene>
    <name evidence="2" type="ORF">WA026_007621</name>
</gene>